<evidence type="ECO:0000313" key="6">
    <source>
        <dbReference type="Proteomes" id="UP001140206"/>
    </source>
</evidence>
<dbReference type="Pfam" id="PF13041">
    <property type="entry name" value="PPR_2"/>
    <property type="match status" value="1"/>
</dbReference>
<feature type="repeat" description="PPR" evidence="3">
    <location>
        <begin position="139"/>
        <end position="173"/>
    </location>
</feature>
<evidence type="ECO:0000259" key="4">
    <source>
        <dbReference type="Pfam" id="PF14432"/>
    </source>
</evidence>
<feature type="repeat" description="PPR" evidence="3">
    <location>
        <begin position="345"/>
        <end position="375"/>
    </location>
</feature>
<dbReference type="PANTHER" id="PTHR47926">
    <property type="entry name" value="PENTATRICOPEPTIDE REPEAT-CONTAINING PROTEIN"/>
    <property type="match status" value="1"/>
</dbReference>
<feature type="domain" description="DYW" evidence="4">
    <location>
        <begin position="489"/>
        <end position="581"/>
    </location>
</feature>
<dbReference type="Pfam" id="PF20431">
    <property type="entry name" value="E_motif"/>
    <property type="match status" value="1"/>
</dbReference>
<keyword evidence="2" id="KW-0809">Transit peptide</keyword>
<dbReference type="PANTHER" id="PTHR47926:SF408">
    <property type="entry name" value="DYW DOMAIN-CONTAINING PROTEIN"/>
    <property type="match status" value="1"/>
</dbReference>
<name>A0AAV8HRC8_9POAL</name>
<dbReference type="GO" id="GO:0016556">
    <property type="term" value="P:mRNA modification"/>
    <property type="evidence" value="ECO:0007669"/>
    <property type="project" value="UniProtKB-ARBA"/>
</dbReference>
<dbReference type="NCBIfam" id="TIGR00756">
    <property type="entry name" value="PPR"/>
    <property type="match status" value="5"/>
</dbReference>
<dbReference type="InterPro" id="IPR046960">
    <property type="entry name" value="PPR_At4g14850-like_plant"/>
</dbReference>
<dbReference type="Pfam" id="PF12854">
    <property type="entry name" value="PPR_1"/>
    <property type="match status" value="2"/>
</dbReference>
<feature type="repeat" description="PPR" evidence="3">
    <location>
        <begin position="279"/>
        <end position="309"/>
    </location>
</feature>
<reference evidence="5" key="1">
    <citation type="submission" date="2022-08" db="EMBL/GenBank/DDBJ databases">
        <authorList>
            <person name="Marques A."/>
        </authorList>
    </citation>
    <scope>NUCLEOTIDE SEQUENCE</scope>
    <source>
        <strain evidence="5">RhyPub2mFocal</strain>
        <tissue evidence="5">Leaves</tissue>
    </source>
</reference>
<keyword evidence="1" id="KW-0677">Repeat</keyword>
<gene>
    <name evidence="5" type="ORF">LUZ62_032645</name>
</gene>
<protein>
    <recommendedName>
        <fullName evidence="4">DYW domain-containing protein</fullName>
    </recommendedName>
</protein>
<dbReference type="InterPro" id="IPR032867">
    <property type="entry name" value="DYW_dom"/>
</dbReference>
<dbReference type="PROSITE" id="PS51375">
    <property type="entry name" value="PPR"/>
    <property type="match status" value="3"/>
</dbReference>
<dbReference type="Pfam" id="PF01535">
    <property type="entry name" value="PPR"/>
    <property type="match status" value="2"/>
</dbReference>
<dbReference type="InterPro" id="IPR011990">
    <property type="entry name" value="TPR-like_helical_dom_sf"/>
</dbReference>
<dbReference type="FunFam" id="1.25.40.10:FF:000277">
    <property type="entry name" value="Pentatricopeptide repeat-containing protein, mitochondrial"/>
    <property type="match status" value="1"/>
</dbReference>
<dbReference type="GO" id="GO:0003723">
    <property type="term" value="F:RNA binding"/>
    <property type="evidence" value="ECO:0007669"/>
    <property type="project" value="InterPro"/>
</dbReference>
<accession>A0AAV8HRC8</accession>
<evidence type="ECO:0000313" key="5">
    <source>
        <dbReference type="EMBL" id="KAJ4820079.1"/>
    </source>
</evidence>
<dbReference type="EMBL" id="JAMFTS010000001">
    <property type="protein sequence ID" value="KAJ4820079.1"/>
    <property type="molecule type" value="Genomic_DNA"/>
</dbReference>
<evidence type="ECO:0000256" key="3">
    <source>
        <dbReference type="PROSITE-ProRule" id="PRU00708"/>
    </source>
</evidence>
<keyword evidence="6" id="KW-1185">Reference proteome</keyword>
<dbReference type="Gene3D" id="1.25.40.10">
    <property type="entry name" value="Tetratricopeptide repeat domain"/>
    <property type="match status" value="2"/>
</dbReference>
<organism evidence="5 6">
    <name type="scientific">Rhynchospora pubera</name>
    <dbReference type="NCBI Taxonomy" id="906938"/>
    <lineage>
        <taxon>Eukaryota</taxon>
        <taxon>Viridiplantae</taxon>
        <taxon>Streptophyta</taxon>
        <taxon>Embryophyta</taxon>
        <taxon>Tracheophyta</taxon>
        <taxon>Spermatophyta</taxon>
        <taxon>Magnoliopsida</taxon>
        <taxon>Liliopsida</taxon>
        <taxon>Poales</taxon>
        <taxon>Cyperaceae</taxon>
        <taxon>Cyperoideae</taxon>
        <taxon>Rhynchosporeae</taxon>
        <taxon>Rhynchospora</taxon>
    </lineage>
</organism>
<dbReference type="InterPro" id="IPR002885">
    <property type="entry name" value="PPR_rpt"/>
</dbReference>
<evidence type="ECO:0000256" key="1">
    <source>
        <dbReference type="ARBA" id="ARBA00022737"/>
    </source>
</evidence>
<evidence type="ECO:0000256" key="2">
    <source>
        <dbReference type="ARBA" id="ARBA00022946"/>
    </source>
</evidence>
<comment type="caution">
    <text evidence="5">The sequence shown here is derived from an EMBL/GenBank/DDBJ whole genome shotgun (WGS) entry which is preliminary data.</text>
</comment>
<dbReference type="InterPro" id="IPR046848">
    <property type="entry name" value="E_motif"/>
</dbReference>
<proteinExistence type="predicted"/>
<dbReference type="Proteomes" id="UP001140206">
    <property type="component" value="Chromosome 1"/>
</dbReference>
<dbReference type="Pfam" id="PF14432">
    <property type="entry name" value="DYW_deaminase"/>
    <property type="match status" value="1"/>
</dbReference>
<sequence length="581" mass="64429">MARLDLLVQRCVSVTFSHIKQLHAFLLTSGLFLSHSHLRRQFLEHCALSPWASLDHALSTFLSIPHPTTGDYNSILRGLAASPSPVSALSFYAGFVSSSVPRPDALSLSFTLKACARCASLPFSLQLHSHLVRFGFSPDTILMTTLIDAYAKCGRIDNARNVFDEMPCRDITTWNVLLSGSVLCGHPHLALHLFRQLCGVSSSVSPNETPDSSTVIAAIAACSQLGTIANGEEVHSFARVSQLDSQIIVKNALIDMYSKCGSVDMAMKVFRSMSKPDMTLISYNTILHALSMHGRGADALKMFEKMPRHIEPDSITYLAVLCGCNHAGLVDDGLRVFNSMRVTPSMKHYGTLVNMLCRAGRLNEAYDVINTMPSEPDIEIWHTLLGASQTYGDVPLAELAAKKVAELGSNMDGDYVLLSNIYASNSRWHDVDHVRTRMQCNDVIKIPGFSYIEINGTMHMFIKGDRSHPIWKEISNALHDISVRIRALGYVPEVQNVLHDIGEEEKQHDLYLHSEKLAIAFGLISTDPGVELRVIKNLRICGDCHAVAKLVSKAYNRVIVVRDRARFHRFECGECSCQDFW</sequence>
<dbReference type="GO" id="GO:0005737">
    <property type="term" value="C:cytoplasm"/>
    <property type="evidence" value="ECO:0007669"/>
    <property type="project" value="UniProtKB-ARBA"/>
</dbReference>
<dbReference type="AlphaFoldDB" id="A0AAV8HRC8"/>
<dbReference type="GO" id="GO:0008270">
    <property type="term" value="F:zinc ion binding"/>
    <property type="evidence" value="ECO:0007669"/>
    <property type="project" value="InterPro"/>
</dbReference>